<accession>A0ABY9JSS4</accession>
<proteinExistence type="predicted"/>
<reference evidence="1 2" key="1">
    <citation type="submission" date="2023-06" db="EMBL/GenBank/DDBJ databases">
        <title>Five Gram-positive bacteria isolated from mangrove sediments in Shenzhen, Guangdong, China.</title>
        <authorList>
            <person name="Yu S."/>
            <person name="Zheng W."/>
            <person name="Huang Y."/>
        </authorList>
    </citation>
    <scope>NUCLEOTIDE SEQUENCE [LARGE SCALE GENOMIC DNA]</scope>
    <source>
        <strain evidence="1 2">SaN35-3</strain>
    </source>
</reference>
<evidence type="ECO:0000313" key="2">
    <source>
        <dbReference type="Proteomes" id="UP001197974"/>
    </source>
</evidence>
<name>A0ABY9JSS4_9BACI</name>
<dbReference type="Proteomes" id="UP001197974">
    <property type="component" value="Chromosome"/>
</dbReference>
<keyword evidence="2" id="KW-1185">Reference proteome</keyword>
<gene>
    <name evidence="1" type="ORF">LC087_17120</name>
</gene>
<dbReference type="RefSeq" id="WP_306019731.1">
    <property type="nucleotide sequence ID" value="NZ_CP129013.1"/>
</dbReference>
<dbReference type="EMBL" id="CP129013">
    <property type="protein sequence ID" value="WLR42402.1"/>
    <property type="molecule type" value="Genomic_DNA"/>
</dbReference>
<evidence type="ECO:0000313" key="1">
    <source>
        <dbReference type="EMBL" id="WLR42402.1"/>
    </source>
</evidence>
<organism evidence="1 2">
    <name type="scientific">Bacillus carboniphilus</name>
    <dbReference type="NCBI Taxonomy" id="86663"/>
    <lineage>
        <taxon>Bacteria</taxon>
        <taxon>Bacillati</taxon>
        <taxon>Bacillota</taxon>
        <taxon>Bacilli</taxon>
        <taxon>Bacillales</taxon>
        <taxon>Bacillaceae</taxon>
        <taxon>Bacillus</taxon>
    </lineage>
</organism>
<sequence length="176" mass="21181">MAFVLILNGFAWSNLLNTNDDDRYHKILDENLSVVGMDDINNEANYERDDHESYFLKDSSLFVHAYEELYEVVEFKDRQWNHMNMEYRPSLISERYDIKTTWLAKRFVNDLMDKRSFNKNFQPLDNRTFDELWINEDGLKKAIIARKENVVYYIEYLGEESIEELIEVTSKKTNHQ</sequence>
<protein>
    <submittedName>
        <fullName evidence="1">Uncharacterized protein</fullName>
    </submittedName>
</protein>